<name>A0A7X9XNU3_CLOBE</name>
<evidence type="ECO:0000313" key="2">
    <source>
        <dbReference type="Proteomes" id="UP000587880"/>
    </source>
</evidence>
<proteinExistence type="predicted"/>
<dbReference type="RefSeq" id="WP_168981545.1">
    <property type="nucleotide sequence ID" value="NZ_JABAGD010000010.1"/>
</dbReference>
<sequence length="140" mass="16446">MKAVCKETFLIEKCDDDGCTIPNKYSRIKEGSIWNVEEDLTRIIDGEIRLTRNTKKTFHWIEITKEHFEQYFETIISHNFDCSIAKRKGCNYCLKGKRIPSTGDKRWYINENKKEIQADDENISVETIKIAYCPVCGREL</sequence>
<comment type="caution">
    <text evidence="1">The sequence shown here is derived from an EMBL/GenBank/DDBJ whole genome shotgun (WGS) entry which is preliminary data.</text>
</comment>
<evidence type="ECO:0000313" key="1">
    <source>
        <dbReference type="EMBL" id="NMF04550.1"/>
    </source>
</evidence>
<accession>A0A7X9XNU3</accession>
<protein>
    <submittedName>
        <fullName evidence="1">Uncharacterized protein</fullName>
    </submittedName>
</protein>
<dbReference type="AlphaFoldDB" id="A0A7X9XNU3"/>
<reference evidence="1 2" key="1">
    <citation type="submission" date="2020-04" db="EMBL/GenBank/DDBJ databases">
        <authorList>
            <person name="Hitch T.C.A."/>
            <person name="Wylensek D."/>
            <person name="Clavel T."/>
        </authorList>
    </citation>
    <scope>NUCLEOTIDE SEQUENCE [LARGE SCALE GENOMIC DNA]</scope>
    <source>
        <strain evidence="1 2">WB01_NA02</strain>
    </source>
</reference>
<gene>
    <name evidence="1" type="ORF">HF849_07205</name>
</gene>
<organism evidence="1 2">
    <name type="scientific">Clostridium beijerinckii</name>
    <name type="common">Clostridium MP</name>
    <dbReference type="NCBI Taxonomy" id="1520"/>
    <lineage>
        <taxon>Bacteria</taxon>
        <taxon>Bacillati</taxon>
        <taxon>Bacillota</taxon>
        <taxon>Clostridia</taxon>
        <taxon>Eubacteriales</taxon>
        <taxon>Clostridiaceae</taxon>
        <taxon>Clostridium</taxon>
    </lineage>
</organism>
<dbReference type="Proteomes" id="UP000587880">
    <property type="component" value="Unassembled WGS sequence"/>
</dbReference>
<dbReference type="EMBL" id="JABAGD010000010">
    <property type="protein sequence ID" value="NMF04550.1"/>
    <property type="molecule type" value="Genomic_DNA"/>
</dbReference>